<comment type="similarity">
    <text evidence="1">Belongs to the GST superfamily.</text>
</comment>
<protein>
    <submittedName>
        <fullName evidence="4">BQ5605_C017g08536 protein</fullName>
    </submittedName>
</protein>
<evidence type="ECO:0000259" key="2">
    <source>
        <dbReference type="PROSITE" id="PS50404"/>
    </source>
</evidence>
<dbReference type="InterPro" id="IPR004045">
    <property type="entry name" value="Glutathione_S-Trfase_N"/>
</dbReference>
<reference evidence="4 5" key="1">
    <citation type="submission" date="2016-11" db="EMBL/GenBank/DDBJ databases">
        <authorList>
            <person name="Jaros S."/>
            <person name="Januszkiewicz K."/>
            <person name="Wedrychowicz H."/>
        </authorList>
    </citation>
    <scope>NUCLEOTIDE SEQUENCE [LARGE SCALE GENOMIC DNA]</scope>
</reference>
<dbReference type="InterPro" id="IPR010987">
    <property type="entry name" value="Glutathione-S-Trfase_C-like"/>
</dbReference>
<accession>A0A2X0LYZ8</accession>
<dbReference type="InterPro" id="IPR036282">
    <property type="entry name" value="Glutathione-S-Trfase_C_sf"/>
</dbReference>
<dbReference type="PANTHER" id="PTHR44051:SF9">
    <property type="entry name" value="GLUTATHIONE S-TRANSFERASE 1"/>
    <property type="match status" value="1"/>
</dbReference>
<dbReference type="PANTHER" id="PTHR44051">
    <property type="entry name" value="GLUTATHIONE S-TRANSFERASE-RELATED"/>
    <property type="match status" value="1"/>
</dbReference>
<dbReference type="Proteomes" id="UP000249464">
    <property type="component" value="Unassembled WGS sequence"/>
</dbReference>
<dbReference type="Gene3D" id="1.20.1050.130">
    <property type="match status" value="1"/>
</dbReference>
<evidence type="ECO:0000313" key="5">
    <source>
        <dbReference type="Proteomes" id="UP000249464"/>
    </source>
</evidence>
<dbReference type="PROSITE" id="PS50405">
    <property type="entry name" value="GST_CTER"/>
    <property type="match status" value="1"/>
</dbReference>
<dbReference type="SUPFAM" id="SSF47616">
    <property type="entry name" value="GST C-terminal domain-like"/>
    <property type="match status" value="1"/>
</dbReference>
<keyword evidence="5" id="KW-1185">Reference proteome</keyword>
<gene>
    <name evidence="4" type="primary">BQ5605_C017g08536</name>
    <name evidence="4" type="ORF">BQ5605_C017G08536</name>
</gene>
<organism evidence="4 5">
    <name type="scientific">Microbotryum silenes-dioicae</name>
    <dbReference type="NCBI Taxonomy" id="796604"/>
    <lineage>
        <taxon>Eukaryota</taxon>
        <taxon>Fungi</taxon>
        <taxon>Dikarya</taxon>
        <taxon>Basidiomycota</taxon>
        <taxon>Pucciniomycotina</taxon>
        <taxon>Microbotryomycetes</taxon>
        <taxon>Microbotryales</taxon>
        <taxon>Microbotryaceae</taxon>
        <taxon>Microbotryum</taxon>
    </lineage>
</organism>
<evidence type="ECO:0000313" key="4">
    <source>
        <dbReference type="EMBL" id="SGY20223.1"/>
    </source>
</evidence>
<proteinExistence type="inferred from homology"/>
<dbReference type="InterPro" id="IPR036249">
    <property type="entry name" value="Thioredoxin-like_sf"/>
</dbReference>
<dbReference type="AlphaFoldDB" id="A0A2X0LYZ8"/>
<feature type="domain" description="GST C-terminal" evidence="3">
    <location>
        <begin position="174"/>
        <end position="318"/>
    </location>
</feature>
<dbReference type="STRING" id="796604.A0A2X0LYZ8"/>
<dbReference type="CDD" id="cd03046">
    <property type="entry name" value="GST_N_GTT1_like"/>
    <property type="match status" value="1"/>
</dbReference>
<dbReference type="Gene3D" id="3.40.30.10">
    <property type="entry name" value="Glutaredoxin"/>
    <property type="match status" value="1"/>
</dbReference>
<feature type="domain" description="GST N-terminal" evidence="2">
    <location>
        <begin position="1"/>
        <end position="82"/>
    </location>
</feature>
<evidence type="ECO:0000259" key="3">
    <source>
        <dbReference type="PROSITE" id="PS50405"/>
    </source>
</evidence>
<dbReference type="Pfam" id="PF02798">
    <property type="entry name" value="GST_N"/>
    <property type="match status" value="1"/>
</dbReference>
<dbReference type="EMBL" id="FQNC01000017">
    <property type="protein sequence ID" value="SGY20223.1"/>
    <property type="molecule type" value="Genomic_DNA"/>
</dbReference>
<name>A0A2X0LYZ8_9BASI</name>
<evidence type="ECO:0000256" key="1">
    <source>
        <dbReference type="ARBA" id="ARBA00007409"/>
    </source>
</evidence>
<dbReference type="SUPFAM" id="SSF52833">
    <property type="entry name" value="Thioredoxin-like"/>
    <property type="match status" value="1"/>
</dbReference>
<dbReference type="PROSITE" id="PS50404">
    <property type="entry name" value="GST_NTER"/>
    <property type="match status" value="1"/>
</dbReference>
<sequence length="318" mass="35178">MITHYMLENSRAIRVEWSLRELGLEHETKCYKRVNGKKAPPEMKGESGTTVGKSPALRDGDLLIVESSAILTYVTTCGADGSEVGFGTSRKNTTRAVDFCQAWAGTGSRTESILSLGSGLPKAVDFFQAWAGTGSRTESILSLGSGLPKCVELCCRYLAENYDESGRLFPGLGRVQDRVDTFAWVGFAEGALMAHALPITYAAWFIPDEYEKAHQGFHDSLKPNVINDLNYLEAELEKKVERFRKKNGQGAFLVGQDLTIADIQVALPIEYIFTHPTISKELKDEIRGYTQIKVWLRGLEARSAYKEATKVAECLCFA</sequence>